<dbReference type="Gene3D" id="3.40.50.2000">
    <property type="entry name" value="Glycogen Phosphorylase B"/>
    <property type="match status" value="2"/>
</dbReference>
<keyword evidence="2" id="KW-1185">Reference proteome</keyword>
<evidence type="ECO:0000313" key="2">
    <source>
        <dbReference type="Proteomes" id="UP000198901"/>
    </source>
</evidence>
<proteinExistence type="predicted"/>
<dbReference type="EMBL" id="FNGS01000014">
    <property type="protein sequence ID" value="SDN10124.1"/>
    <property type="molecule type" value="Genomic_DNA"/>
</dbReference>
<protein>
    <submittedName>
        <fullName evidence="1">Glycosyltransferase involved in cell wall bisynthesis</fullName>
    </submittedName>
</protein>
<dbReference type="Pfam" id="PF13692">
    <property type="entry name" value="Glyco_trans_1_4"/>
    <property type="match status" value="1"/>
</dbReference>
<evidence type="ECO:0000313" key="1">
    <source>
        <dbReference type="EMBL" id="SDN10124.1"/>
    </source>
</evidence>
<dbReference type="SUPFAM" id="SSF53756">
    <property type="entry name" value="UDP-Glycosyltransferase/glycogen phosphorylase"/>
    <property type="match status" value="1"/>
</dbReference>
<accession>A0A1G9YLU3</accession>
<dbReference type="InterPro" id="IPR008928">
    <property type="entry name" value="6-hairpin_glycosidase_sf"/>
</dbReference>
<dbReference type="GO" id="GO:0016740">
    <property type="term" value="F:transferase activity"/>
    <property type="evidence" value="ECO:0007669"/>
    <property type="project" value="UniProtKB-KW"/>
</dbReference>
<gene>
    <name evidence="1" type="ORF">SAMN04488090_4987</name>
</gene>
<dbReference type="PANTHER" id="PTHR12526:SF572">
    <property type="entry name" value="BLL5144 PROTEIN"/>
    <property type="match status" value="1"/>
</dbReference>
<dbReference type="AlphaFoldDB" id="A0A1G9YLU3"/>
<dbReference type="GO" id="GO:0005975">
    <property type="term" value="P:carbohydrate metabolic process"/>
    <property type="evidence" value="ECO:0007669"/>
    <property type="project" value="InterPro"/>
</dbReference>
<name>A0A1G9YLU3_9BACT</name>
<dbReference type="RefSeq" id="WP_093209221.1">
    <property type="nucleotide sequence ID" value="NZ_FNGS01000014.1"/>
</dbReference>
<organism evidence="1 2">
    <name type="scientific">Siphonobacter aquaeclarae</name>
    <dbReference type="NCBI Taxonomy" id="563176"/>
    <lineage>
        <taxon>Bacteria</taxon>
        <taxon>Pseudomonadati</taxon>
        <taxon>Bacteroidota</taxon>
        <taxon>Cytophagia</taxon>
        <taxon>Cytophagales</taxon>
        <taxon>Cytophagaceae</taxon>
        <taxon>Siphonobacter</taxon>
    </lineage>
</organism>
<dbReference type="STRING" id="563176.SAMN04488090_4987"/>
<dbReference type="PANTHER" id="PTHR12526">
    <property type="entry name" value="GLYCOSYLTRANSFERASE"/>
    <property type="match status" value="1"/>
</dbReference>
<dbReference type="SUPFAM" id="SSF48208">
    <property type="entry name" value="Six-hairpin glycosidases"/>
    <property type="match status" value="2"/>
</dbReference>
<reference evidence="1 2" key="1">
    <citation type="submission" date="2016-10" db="EMBL/GenBank/DDBJ databases">
        <authorList>
            <person name="de Groot N.N."/>
        </authorList>
    </citation>
    <scope>NUCLEOTIDE SEQUENCE [LARGE SCALE GENOMIC DNA]</scope>
    <source>
        <strain evidence="1 2">DSM 21668</strain>
    </source>
</reference>
<keyword evidence="1" id="KW-0808">Transferase</keyword>
<sequence length="780" mass="87406">MHEVSSPFWQSSELSTDSRPEVLILSSYPPRECGIATFSQDLLKAIERKFSRAFSLKIGALETNLPLSGYPAEVKFRLNTSKSGQYSSIARAINADPHIELVVVQHEFGFFLPSGESDFITLLELISKPVILVFHTILADPDVRIAAQVRKMAMLSDWVVVMTHHSAQLLADVYGIEPEKVEIIPHGTHLVRHRNPDSLKQKYGLRGKKVLSTFGLLGPGKGIETTLQALPAIIRVHPEVCFLVIGKTHPGVVLENGEKYREELREMVRVLGIGEYVRFINAYLSLPVLLEYLQLTDIYLFTSLDPGQSVSGTFSYAMSCGCAIISTPIPHALEVLSQEAGVISAFRDPVQLAGEAIPLLARKEARISIGLRALQKMVPTAWENVAIAYARLFAKTLKSVPRLKFDLPPIELHHLRYLTTESGMIQFSKANKPDLSTGYTLDDNARALIAICMHYELTGDDTDLPLLGVYLNFMETCQQDDGSFLNYVDEAGVFTSQNDECNLDDANGRALWALGFLLSRHGILPQVYSGRADKIFRKAASYWTDVHSTRAMAFAIKGFYHFLTENHSEEYEEMLELLAQRMERMYLHEAETKWSWYESYLTYGNSVLPEAMLCAYLQTGRESYRQIAIESFDFLLGRTFGGEGINVIPNQQWLKKGEEVTGFGEQPIDVAYTILALSLFGETFAEERYFMRMNEAFAWFLGKNRLNQIIYNPCTGGCYDGLEETQVNLNQGAESTVSCLMARLVIEEYQNRTEGTLETILSGGRDGIEESIHPNGIASL</sequence>
<dbReference type="Proteomes" id="UP000198901">
    <property type="component" value="Unassembled WGS sequence"/>
</dbReference>
<dbReference type="OrthoDB" id="9765330at2"/>